<dbReference type="Proteomes" id="UP001225378">
    <property type="component" value="Chromosome"/>
</dbReference>
<gene>
    <name evidence="1" type="ORF">Q9L42_007570</name>
    <name evidence="2" type="ORF">Q9L42_007725</name>
</gene>
<dbReference type="EMBL" id="CP157743">
    <property type="protein sequence ID" value="XBS21973.1"/>
    <property type="molecule type" value="Genomic_DNA"/>
</dbReference>
<evidence type="ECO:0008006" key="4">
    <source>
        <dbReference type="Google" id="ProtNLM"/>
    </source>
</evidence>
<evidence type="ECO:0000313" key="3">
    <source>
        <dbReference type="Proteomes" id="UP001225378"/>
    </source>
</evidence>
<dbReference type="KEGG" id="mech:Q9L42_007725"/>
<dbReference type="Gene3D" id="3.40.50.720">
    <property type="entry name" value="NAD(P)-binding Rossmann-like Domain"/>
    <property type="match status" value="1"/>
</dbReference>
<protein>
    <recommendedName>
        <fullName evidence="4">NAD-dependent epimerase/dehydratase domain-containing protein</fullName>
    </recommendedName>
</protein>
<dbReference type="SUPFAM" id="SSF51735">
    <property type="entry name" value="NAD(P)-binding Rossmann-fold domains"/>
    <property type="match status" value="1"/>
</dbReference>
<evidence type="ECO:0000313" key="2">
    <source>
        <dbReference type="EMBL" id="XBS22003.1"/>
    </source>
</evidence>
<dbReference type="PANTHER" id="PTHR40129:SF2">
    <property type="entry name" value="KETOPANTOATE REDUCTASE N-TERMINAL DOMAIN-CONTAINING PROTEIN"/>
    <property type="match status" value="1"/>
</dbReference>
<dbReference type="RefSeq" id="WP_349432502.1">
    <property type="nucleotide sequence ID" value="NZ_CP157743.1"/>
</dbReference>
<reference evidence="2 3" key="1">
    <citation type="journal article" date="2024" name="Microbiology">
        <title>Methylomarinum rosea sp. nov., a novel halophilic methanotrophic bacterium from the hypersaline Lake Elton.</title>
        <authorList>
            <person name="Suleimanov R.Z."/>
            <person name="Oshkin I.Y."/>
            <person name="Danilova O.V."/>
            <person name="Suzina N.E."/>
            <person name="Dedysh S.N."/>
        </authorList>
    </citation>
    <scope>NUCLEOTIDE SEQUENCE [LARGE SCALE GENOMIC DNA]</scope>
    <source>
        <strain evidence="2 3">Ch1-1</strain>
    </source>
</reference>
<sequence>MTIKNLVLGGGYVGQRLADRIDAPTTHRSEEKSSAQHSLYFDLANRSSWNNLPRSENVIWTFPAAPLEQVQDFYRTKLADVERLFVYASTSCYLAPQGDQWIDESQPLDLARERVAGEEWLRQQGAAILVLAGIYGPNRQPLDWLKKGLIKTPDKRVNLVHVDDIVAITERLLNDQRDARGERFNLADSEALHWRDIARHYGVDIQAEAKNYVSKRISNDKIRLWLGGYSFRPLFD</sequence>
<dbReference type="AlphaFoldDB" id="A0AAU7NYF0"/>
<name>A0AAU7NYF0_9GAMM</name>
<keyword evidence="3" id="KW-1185">Reference proteome</keyword>
<evidence type="ECO:0000313" key="1">
    <source>
        <dbReference type="EMBL" id="XBS21973.1"/>
    </source>
</evidence>
<proteinExistence type="predicted"/>
<organism evidence="2 3">
    <name type="scientific">Methylomarinum roseum</name>
    <dbReference type="NCBI Taxonomy" id="3067653"/>
    <lineage>
        <taxon>Bacteria</taxon>
        <taxon>Pseudomonadati</taxon>
        <taxon>Pseudomonadota</taxon>
        <taxon>Gammaproteobacteria</taxon>
        <taxon>Methylococcales</taxon>
        <taxon>Methylococcaceae</taxon>
        <taxon>Methylomarinum</taxon>
    </lineage>
</organism>
<dbReference type="InterPro" id="IPR036291">
    <property type="entry name" value="NAD(P)-bd_dom_sf"/>
</dbReference>
<dbReference type="EMBL" id="CP157743">
    <property type="protein sequence ID" value="XBS22003.1"/>
    <property type="molecule type" value="Genomic_DNA"/>
</dbReference>
<accession>A0AAU7NYF0</accession>
<dbReference type="PANTHER" id="PTHR40129">
    <property type="entry name" value="KETOPANTOATE REDUCTASE N-TERMINAL DOMAIN-CONTAINING PROTEIN"/>
    <property type="match status" value="1"/>
</dbReference>
<dbReference type="KEGG" id="mech:Q9L42_007570"/>